<keyword evidence="1" id="KW-1133">Transmembrane helix</keyword>
<evidence type="ECO:0000313" key="3">
    <source>
        <dbReference type="Proteomes" id="UP000275846"/>
    </source>
</evidence>
<protein>
    <submittedName>
        <fullName evidence="4">GPI mannosyltransferase 2</fullName>
    </submittedName>
</protein>
<keyword evidence="1" id="KW-0812">Transmembrane</keyword>
<keyword evidence="3" id="KW-1185">Reference proteome</keyword>
<evidence type="ECO:0000313" key="4">
    <source>
        <dbReference type="WBParaSite" id="SSLN_0002058601-mRNA-1"/>
    </source>
</evidence>
<dbReference type="WBParaSite" id="SSLN_0002058601-mRNA-1">
    <property type="protein sequence ID" value="SSLN_0002058601-mRNA-1"/>
    <property type="gene ID" value="SSLN_0002058601"/>
</dbReference>
<dbReference type="STRING" id="70667.A0A183TTQ1"/>
<feature type="transmembrane region" description="Helical" evidence="1">
    <location>
        <begin position="191"/>
        <end position="212"/>
    </location>
</feature>
<reference evidence="4" key="1">
    <citation type="submission" date="2016-06" db="UniProtKB">
        <authorList>
            <consortium name="WormBaseParasite"/>
        </authorList>
    </citation>
    <scope>IDENTIFICATION</scope>
</reference>
<name>A0A183TTQ1_SCHSO</name>
<dbReference type="Proteomes" id="UP000275846">
    <property type="component" value="Unassembled WGS sequence"/>
</dbReference>
<sequence length="248" mass="27949">MNCVWCFIVGFNRERGPSFIYPDDPRLVYFEPQIPAILSRALVPPPTAAATPTDAKCEHVIPLSAATADTSVRINPGAVGFFRVCYHPTMLPPILSALSQHQIPERDRLSLLDDHFALVSVRVCVPPPAQYPSVYGLVLETGWDHPLPTVIRLCPSLLFAFWRITVTGSGQSQSAAWLHPSCVIRDVWKRWLVPFHPIYLYILLGIIVYAALTFQPDHLIRCSVHSRVKKTVEIINSSENDIPRWYVK</sequence>
<gene>
    <name evidence="2" type="ORF">SSLN_LOCUS19849</name>
</gene>
<accession>A0A183TTQ1</accession>
<reference evidence="2 3" key="2">
    <citation type="submission" date="2018-11" db="EMBL/GenBank/DDBJ databases">
        <authorList>
            <consortium name="Pathogen Informatics"/>
        </authorList>
    </citation>
    <scope>NUCLEOTIDE SEQUENCE [LARGE SCALE GENOMIC DNA]</scope>
    <source>
        <strain evidence="2 3">NST_G2</strain>
    </source>
</reference>
<dbReference type="OrthoDB" id="275509at2759"/>
<dbReference type="EMBL" id="UYSU01049825">
    <property type="protein sequence ID" value="VDM06235.1"/>
    <property type="molecule type" value="Genomic_DNA"/>
</dbReference>
<proteinExistence type="predicted"/>
<dbReference type="AlphaFoldDB" id="A0A183TTQ1"/>
<keyword evidence="1" id="KW-0472">Membrane</keyword>
<organism evidence="4">
    <name type="scientific">Schistocephalus solidus</name>
    <name type="common">Tapeworm</name>
    <dbReference type="NCBI Taxonomy" id="70667"/>
    <lineage>
        <taxon>Eukaryota</taxon>
        <taxon>Metazoa</taxon>
        <taxon>Spiralia</taxon>
        <taxon>Lophotrochozoa</taxon>
        <taxon>Platyhelminthes</taxon>
        <taxon>Cestoda</taxon>
        <taxon>Eucestoda</taxon>
        <taxon>Diphyllobothriidea</taxon>
        <taxon>Diphyllobothriidae</taxon>
        <taxon>Schistocephalus</taxon>
    </lineage>
</organism>
<evidence type="ECO:0000313" key="2">
    <source>
        <dbReference type="EMBL" id="VDM06235.1"/>
    </source>
</evidence>
<evidence type="ECO:0000256" key="1">
    <source>
        <dbReference type="SAM" id="Phobius"/>
    </source>
</evidence>